<comment type="similarity">
    <text evidence="2 8 9">Belongs to the glutamyl-tRNA reductase family.</text>
</comment>
<dbReference type="Pfam" id="PF05201">
    <property type="entry name" value="GlutR_N"/>
    <property type="match status" value="1"/>
</dbReference>
<comment type="subunit">
    <text evidence="8">Homodimer.</text>
</comment>
<dbReference type="Proteomes" id="UP001168540">
    <property type="component" value="Unassembled WGS sequence"/>
</dbReference>
<comment type="catalytic activity">
    <reaction evidence="7 8 9">
        <text>(S)-4-amino-5-oxopentanoate + tRNA(Glu) + NADP(+) = L-glutamyl-tRNA(Glu) + NADPH + H(+)</text>
        <dbReference type="Rhea" id="RHEA:12344"/>
        <dbReference type="Rhea" id="RHEA-COMP:9663"/>
        <dbReference type="Rhea" id="RHEA-COMP:9680"/>
        <dbReference type="ChEBI" id="CHEBI:15378"/>
        <dbReference type="ChEBI" id="CHEBI:57501"/>
        <dbReference type="ChEBI" id="CHEBI:57783"/>
        <dbReference type="ChEBI" id="CHEBI:58349"/>
        <dbReference type="ChEBI" id="CHEBI:78442"/>
        <dbReference type="ChEBI" id="CHEBI:78520"/>
        <dbReference type="EC" id="1.2.1.70"/>
    </reaction>
</comment>
<evidence type="ECO:0000256" key="3">
    <source>
        <dbReference type="ARBA" id="ARBA00012970"/>
    </source>
</evidence>
<evidence type="ECO:0000259" key="12">
    <source>
        <dbReference type="Pfam" id="PF05201"/>
    </source>
</evidence>
<dbReference type="Gene3D" id="3.30.460.30">
    <property type="entry name" value="Glutamyl-tRNA reductase, N-terminal domain"/>
    <property type="match status" value="1"/>
</dbReference>
<evidence type="ECO:0000313" key="13">
    <source>
        <dbReference type="EMBL" id="MDN0074426.1"/>
    </source>
</evidence>
<keyword evidence="4 8" id="KW-0521">NADP</keyword>
<accession>A0ABT7XKX6</accession>
<evidence type="ECO:0000256" key="4">
    <source>
        <dbReference type="ARBA" id="ARBA00022857"/>
    </source>
</evidence>
<dbReference type="PROSITE" id="PS00747">
    <property type="entry name" value="GLUTR"/>
    <property type="match status" value="1"/>
</dbReference>
<evidence type="ECO:0000256" key="7">
    <source>
        <dbReference type="ARBA" id="ARBA00047464"/>
    </source>
</evidence>
<evidence type="ECO:0000256" key="5">
    <source>
        <dbReference type="ARBA" id="ARBA00023002"/>
    </source>
</evidence>
<feature type="domain" description="Tetrapyrrole biosynthesis glutamyl-tRNA reductase dimerisation" evidence="10">
    <location>
        <begin position="316"/>
        <end position="413"/>
    </location>
</feature>
<comment type="function">
    <text evidence="8">Catalyzes the NADPH-dependent reduction of glutamyl-tRNA(Glu) to glutamate 1-semialdehyde (GSA).</text>
</comment>
<dbReference type="InterPro" id="IPR036453">
    <property type="entry name" value="GluRdtase_dimer_dom_sf"/>
</dbReference>
<comment type="domain">
    <text evidence="8">Possesses an unusual extended V-shaped dimeric structure with each monomer consisting of three distinct domains arranged along a curved 'spinal' alpha-helix. The N-terminal catalytic domain specifically recognizes the glutamate moiety of the substrate. The second domain is the NADPH-binding domain, and the third C-terminal domain is responsible for dimerization.</text>
</comment>
<dbReference type="InterPro" id="IPR000343">
    <property type="entry name" value="4pyrrol_synth_GluRdtase"/>
</dbReference>
<keyword evidence="6 8" id="KW-0627">Porphyrin biosynthesis</keyword>
<dbReference type="InterPro" id="IPR006151">
    <property type="entry name" value="Shikm_DH/Glu-tRNA_Rdtase"/>
</dbReference>
<dbReference type="NCBIfam" id="TIGR01035">
    <property type="entry name" value="hemA"/>
    <property type="match status" value="1"/>
</dbReference>
<dbReference type="PIRSF" id="PIRSF000445">
    <property type="entry name" value="4pyrrol_synth_GluRdtase"/>
    <property type="match status" value="1"/>
</dbReference>
<comment type="caution">
    <text evidence="13">The sequence shown here is derived from an EMBL/GenBank/DDBJ whole genome shotgun (WGS) entry which is preliminary data.</text>
</comment>
<evidence type="ECO:0000256" key="8">
    <source>
        <dbReference type="HAMAP-Rule" id="MF_00087"/>
    </source>
</evidence>
<dbReference type="EMBL" id="JAUEDK010000007">
    <property type="protein sequence ID" value="MDN0074426.1"/>
    <property type="molecule type" value="Genomic_DNA"/>
</dbReference>
<dbReference type="SUPFAM" id="SSF51735">
    <property type="entry name" value="NAD(P)-binding Rossmann-fold domains"/>
    <property type="match status" value="1"/>
</dbReference>
<reference evidence="13" key="1">
    <citation type="submission" date="2023-06" db="EMBL/GenBank/DDBJ databases">
        <authorList>
            <person name="Zhang S."/>
        </authorList>
    </citation>
    <scope>NUCLEOTIDE SEQUENCE</scope>
    <source>
        <strain evidence="13">SG2303</strain>
    </source>
</reference>
<keyword evidence="5 8" id="KW-0560">Oxidoreductase</keyword>
<dbReference type="Pfam" id="PF01488">
    <property type="entry name" value="Shikimate_DH"/>
    <property type="match status" value="1"/>
</dbReference>
<feature type="site" description="Important for activity" evidence="8">
    <location>
        <position position="95"/>
    </location>
</feature>
<evidence type="ECO:0000256" key="2">
    <source>
        <dbReference type="ARBA" id="ARBA00005916"/>
    </source>
</evidence>
<feature type="domain" description="Glutamyl-tRNA reductase N-terminal" evidence="12">
    <location>
        <begin position="7"/>
        <end position="152"/>
    </location>
</feature>
<evidence type="ECO:0000259" key="10">
    <source>
        <dbReference type="Pfam" id="PF00745"/>
    </source>
</evidence>
<gene>
    <name evidence="8 13" type="primary">hemA</name>
    <name evidence="13" type="ORF">QU481_05895</name>
</gene>
<dbReference type="RefSeq" id="WP_289828996.1">
    <property type="nucleotide sequence ID" value="NZ_JAUEDK010000007.1"/>
</dbReference>
<evidence type="ECO:0000256" key="6">
    <source>
        <dbReference type="ARBA" id="ARBA00023244"/>
    </source>
</evidence>
<protein>
    <recommendedName>
        <fullName evidence="3 8">Glutamyl-tRNA reductase</fullName>
        <shortName evidence="8">GluTR</shortName>
        <ecNumber evidence="3 8">1.2.1.70</ecNumber>
    </recommendedName>
</protein>
<evidence type="ECO:0000256" key="9">
    <source>
        <dbReference type="RuleBase" id="RU000584"/>
    </source>
</evidence>
<dbReference type="SUPFAM" id="SSF69742">
    <property type="entry name" value="Glutamyl tRNA-reductase catalytic, N-terminal domain"/>
    <property type="match status" value="1"/>
</dbReference>
<feature type="binding site" evidence="8">
    <location>
        <position position="116"/>
    </location>
    <ligand>
        <name>substrate</name>
    </ligand>
</feature>
<name>A0ABT7XKX6_9NEIS</name>
<dbReference type="CDD" id="cd05213">
    <property type="entry name" value="NAD_bind_Glutamyl_tRNA_reduct"/>
    <property type="match status" value="1"/>
</dbReference>
<feature type="active site" description="Nucleophile" evidence="8">
    <location>
        <position position="50"/>
    </location>
</feature>
<comment type="miscellaneous">
    <text evidence="8">During catalysis, the active site Cys acts as a nucleophile attacking the alpha-carbonyl group of tRNA-bound glutamate with the formation of a thioester intermediate between enzyme and glutamate, and the concomitant release of tRNA(Glu). The thioester intermediate is finally reduced by direct hydride transfer from NADPH, to form the product GSA.</text>
</comment>
<dbReference type="PANTHER" id="PTHR43013:SF1">
    <property type="entry name" value="GLUTAMYL-TRNA REDUCTASE"/>
    <property type="match status" value="1"/>
</dbReference>
<proteinExistence type="inferred from homology"/>
<evidence type="ECO:0000256" key="1">
    <source>
        <dbReference type="ARBA" id="ARBA00005059"/>
    </source>
</evidence>
<feature type="binding site" evidence="8">
    <location>
        <begin position="110"/>
        <end position="112"/>
    </location>
    <ligand>
        <name>substrate</name>
    </ligand>
</feature>
<dbReference type="InterPro" id="IPR036343">
    <property type="entry name" value="GluRdtase_N_sf"/>
</dbReference>
<dbReference type="EC" id="1.2.1.70" evidence="3 8"/>
<feature type="binding site" evidence="8">
    <location>
        <position position="105"/>
    </location>
    <ligand>
        <name>substrate</name>
    </ligand>
</feature>
<feature type="domain" description="Quinate/shikimate 5-dehydrogenase/glutamyl-tRNA reductase" evidence="11">
    <location>
        <begin position="167"/>
        <end position="302"/>
    </location>
</feature>
<dbReference type="HAMAP" id="MF_00087">
    <property type="entry name" value="Glu_tRNA_reductase"/>
    <property type="match status" value="1"/>
</dbReference>
<feature type="binding site" evidence="8">
    <location>
        <begin position="185"/>
        <end position="190"/>
    </location>
    <ligand>
        <name>NADP(+)</name>
        <dbReference type="ChEBI" id="CHEBI:58349"/>
    </ligand>
</feature>
<keyword evidence="14" id="KW-1185">Reference proteome</keyword>
<dbReference type="SUPFAM" id="SSF69075">
    <property type="entry name" value="Glutamyl tRNA-reductase dimerization domain"/>
    <property type="match status" value="1"/>
</dbReference>
<dbReference type="PANTHER" id="PTHR43013">
    <property type="entry name" value="GLUTAMYL-TRNA REDUCTASE"/>
    <property type="match status" value="1"/>
</dbReference>
<dbReference type="InterPro" id="IPR015896">
    <property type="entry name" value="4pyrrol_synth_GluRdtase_dimer"/>
</dbReference>
<dbReference type="GO" id="GO:0008883">
    <property type="term" value="F:glutamyl-tRNA reductase activity"/>
    <property type="evidence" value="ECO:0007669"/>
    <property type="project" value="UniProtKB-EC"/>
</dbReference>
<organism evidence="13 14">
    <name type="scientific">Crenobacter oryzisoli</name>
    <dbReference type="NCBI Taxonomy" id="3056844"/>
    <lineage>
        <taxon>Bacteria</taxon>
        <taxon>Pseudomonadati</taxon>
        <taxon>Pseudomonadota</taxon>
        <taxon>Betaproteobacteria</taxon>
        <taxon>Neisseriales</taxon>
        <taxon>Neisseriaceae</taxon>
        <taxon>Crenobacter</taxon>
    </lineage>
</organism>
<dbReference type="InterPro" id="IPR036291">
    <property type="entry name" value="NAD(P)-bd_dom_sf"/>
</dbReference>
<dbReference type="Pfam" id="PF00745">
    <property type="entry name" value="GlutR_dimer"/>
    <property type="match status" value="1"/>
</dbReference>
<dbReference type="InterPro" id="IPR018214">
    <property type="entry name" value="GluRdtase_CS"/>
</dbReference>
<evidence type="ECO:0000259" key="11">
    <source>
        <dbReference type="Pfam" id="PF01488"/>
    </source>
</evidence>
<dbReference type="Gene3D" id="3.40.50.720">
    <property type="entry name" value="NAD(P)-binding Rossmann-like Domain"/>
    <property type="match status" value="1"/>
</dbReference>
<sequence>MHLVAFGLNHHTAPLAIREKLAFPAETLPSALASLVGSHAAREAAIVSTCNRTEVYCAANDPDAALAWLAAFHHMDAAELAPYLYRLDASSAARHAFRVASGLDSMVLGETQILGQIKDAIRVAEHEGTLGTMLNGLFQRTFAVAKEVRSKTAIGASSVSMAAAAVKLAEQIFPTISELKVLFIGAGEMIELVATHFAARNPSCITVANRTLERGEKLAAQLNGNAMLLSELPESLARYDVVVSSTASTLPIVGKGLVERAIKARRHRPMFMLDLAVPRDIEAEVAELNDVFLYSVDDIANIVEVGREARQVAAEQAEVIIRERVDEFLGWLKQRDSVPTIRALRDEGERIRRHALDAALKQLAKGEPAEQVLEALSKQLTNKLLHPPTQALSQARGDEQDALIDTIARLYRLNRSDV</sequence>
<comment type="pathway">
    <text evidence="1 8 9">Porphyrin-containing compound metabolism; protoporphyrin-IX biosynthesis; 5-aminolevulinate from L-glutamyl-tRNA(Glu): step 1/2.</text>
</comment>
<feature type="binding site" evidence="8">
    <location>
        <begin position="49"/>
        <end position="52"/>
    </location>
    <ligand>
        <name>substrate</name>
    </ligand>
</feature>
<dbReference type="InterPro" id="IPR015895">
    <property type="entry name" value="4pyrrol_synth_GluRdtase_N"/>
</dbReference>
<evidence type="ECO:0000313" key="14">
    <source>
        <dbReference type="Proteomes" id="UP001168540"/>
    </source>
</evidence>